<dbReference type="Gene3D" id="1.20.58.2220">
    <property type="entry name" value="Formin, FH2 domain"/>
    <property type="match status" value="1"/>
</dbReference>
<comment type="similarity">
    <text evidence="1">Belongs to the formin homology family.</text>
</comment>
<dbReference type="AlphaFoldDB" id="A0A3Q3KLQ3"/>
<dbReference type="InterPro" id="IPR011989">
    <property type="entry name" value="ARM-like"/>
</dbReference>
<dbReference type="Proteomes" id="UP000261640">
    <property type="component" value="Unplaced"/>
</dbReference>
<dbReference type="PROSITE" id="PS51444">
    <property type="entry name" value="FH2"/>
    <property type="match status" value="1"/>
</dbReference>
<dbReference type="InterPro" id="IPR010473">
    <property type="entry name" value="GTPase-bd"/>
</dbReference>
<dbReference type="GO" id="GO:0016477">
    <property type="term" value="P:cell migration"/>
    <property type="evidence" value="ECO:0007669"/>
    <property type="project" value="TreeGrafter"/>
</dbReference>
<feature type="compositionally biased region" description="Basic and acidic residues" evidence="2">
    <location>
        <begin position="161"/>
        <end position="174"/>
    </location>
</feature>
<feature type="region of interest" description="Disordered" evidence="2">
    <location>
        <begin position="156"/>
        <end position="187"/>
    </location>
</feature>
<evidence type="ECO:0000313" key="5">
    <source>
        <dbReference type="Ensembl" id="ENSMAMP00000001838.2"/>
    </source>
</evidence>
<organism evidence="5 6">
    <name type="scientific">Mastacembelus armatus</name>
    <name type="common">zig-zag eel</name>
    <dbReference type="NCBI Taxonomy" id="205130"/>
    <lineage>
        <taxon>Eukaryota</taxon>
        <taxon>Metazoa</taxon>
        <taxon>Chordata</taxon>
        <taxon>Craniata</taxon>
        <taxon>Vertebrata</taxon>
        <taxon>Euteleostomi</taxon>
        <taxon>Actinopterygii</taxon>
        <taxon>Neopterygii</taxon>
        <taxon>Teleostei</taxon>
        <taxon>Neoteleostei</taxon>
        <taxon>Acanthomorphata</taxon>
        <taxon>Anabantaria</taxon>
        <taxon>Synbranchiformes</taxon>
        <taxon>Mastacembelidae</taxon>
        <taxon>Mastacembelus</taxon>
    </lineage>
</organism>
<evidence type="ECO:0000256" key="1">
    <source>
        <dbReference type="ARBA" id="ARBA00023449"/>
    </source>
</evidence>
<dbReference type="SMART" id="SM00498">
    <property type="entry name" value="FH2"/>
    <property type="match status" value="1"/>
</dbReference>
<dbReference type="SUPFAM" id="SSF101447">
    <property type="entry name" value="Formin homology 2 domain (FH2 domain)"/>
    <property type="match status" value="1"/>
</dbReference>
<dbReference type="InterPro" id="IPR043592">
    <property type="entry name" value="FMNL_animal"/>
</dbReference>
<dbReference type="Pfam" id="PF06367">
    <property type="entry name" value="Drf_FH3"/>
    <property type="match status" value="1"/>
</dbReference>
<dbReference type="GO" id="GO:0031267">
    <property type="term" value="F:small GTPase binding"/>
    <property type="evidence" value="ECO:0007669"/>
    <property type="project" value="InterPro"/>
</dbReference>
<feature type="compositionally biased region" description="Low complexity" evidence="2">
    <location>
        <begin position="488"/>
        <end position="497"/>
    </location>
</feature>
<evidence type="ECO:0000256" key="2">
    <source>
        <dbReference type="SAM" id="MobiDB-lite"/>
    </source>
</evidence>
<dbReference type="SMART" id="SM01139">
    <property type="entry name" value="Drf_FH3"/>
    <property type="match status" value="1"/>
</dbReference>
<feature type="region of interest" description="Disordered" evidence="2">
    <location>
        <begin position="962"/>
        <end position="983"/>
    </location>
</feature>
<dbReference type="GO" id="GO:0030866">
    <property type="term" value="P:cortical actin cytoskeleton organization"/>
    <property type="evidence" value="ECO:0007669"/>
    <property type="project" value="TreeGrafter"/>
</dbReference>
<feature type="compositionally biased region" description="Basic and acidic residues" evidence="2">
    <location>
        <begin position="401"/>
        <end position="420"/>
    </location>
</feature>
<evidence type="ECO:0000259" key="3">
    <source>
        <dbReference type="PROSITE" id="PS51232"/>
    </source>
</evidence>
<keyword evidence="6" id="KW-1185">Reference proteome</keyword>
<feature type="domain" description="FH2" evidence="4">
    <location>
        <begin position="590"/>
        <end position="980"/>
    </location>
</feature>
<dbReference type="SUPFAM" id="SSF48371">
    <property type="entry name" value="ARM repeat"/>
    <property type="match status" value="1"/>
</dbReference>
<dbReference type="GO" id="GO:0008360">
    <property type="term" value="P:regulation of cell shape"/>
    <property type="evidence" value="ECO:0007669"/>
    <property type="project" value="TreeGrafter"/>
</dbReference>
<sequence>MGPLLYPIGGEPVTSYSKATGRFRFCFSSMNLPPDKLNLLSQYDSDKKWELVCDQERFQVKSPPSTYLAKIKSFYQDQGGVSRRVSMKHQPPNTLKKRIQDATQVLKNLEISLRTNHIGWAQEFLNEQNNGLDVLVEYLSHAQSDASFDAEIVENGGTLSDRGKPAERSMEDLTKTPSSSHSHGVSRAARALTVRKSYSSNQRDDVHVCIMCLRAIMNYQSGFNQVMTHPRCVNEITLSLNSRNPRTKALVLELLAAVCLVRGGHDIILSAFDNFREVSKEKNRFEKLMEYFINDDSNIDFMVACMQFINIVVHSVENMNFRVHLQYEFTHLGLDKYLERLKQTESEKLQVQIQAYLDNVLDVGALLEDAENRGGVLEHVDELQETNIEVKSCSQVSTLQQRERERELDRERERDRERRSSSTPQMHSELEQKIQELQDKGLIRLGRTASGGLDIQVVPVTVIEYVQTPAPASTNQPTALSPVDSSLPATSLSAPASTAPPPPPPPPPPPGSVVGGVPPPPPPPPGVVSPPPPPPPLPGAVPPPPPPPPGAGPPPPPPPPGSGPPPPPPPPGAGPPPPPGAPNSQSGLKSKKTIQTKFRMPLLNWQPLKPNQVTGTVFHELDDEQVLGELNMEMFEEQFKTRAQGDPVDLSKIKKKSVKAPSKTSLIDANKAKNLAITLRKGGMNPANICTAIETYNQQSLSIDFLELLVHFIPSDFEMKLLVNYEKDGRPLGDLTDEDQFMLRFGKISRLSQRINTLTFMGNFPETVKRLQPQLNSIISASMSIKSSTKLKKILEIVLAFGNYMNSSKRGAAYGFRLQSLDLLLETKSTDRSQTLLQFITHIIQEKYPDLANFHTELHFVDKAALVSLDGILQDIRSLERGMEMTKKEFLVQDDSAVLKEFIKTNSEQLEALIKDSKTAQEAYGSVVEYFGENPKTTQPSMFFPLFGRFITAYKTAQQEIERKKKMESENNEEKQGPMMPKMPQMDLIAELKKRQVKPQVREGKDGALEDIITGMVTWCSPEGDTWRYLRKRMLHVDVSVICHCYASDLRNTPYRRTDGRRPPQRQDT</sequence>
<reference evidence="5" key="2">
    <citation type="submission" date="2025-09" db="UniProtKB">
        <authorList>
            <consortium name="Ensembl"/>
        </authorList>
    </citation>
    <scope>IDENTIFICATION</scope>
</reference>
<feature type="compositionally biased region" description="Basic and acidic residues" evidence="2">
    <location>
        <begin position="962"/>
        <end position="976"/>
    </location>
</feature>
<dbReference type="GeneTree" id="ENSGT00940000156292"/>
<dbReference type="PROSITE" id="PS51232">
    <property type="entry name" value="GBD_FH3"/>
    <property type="match status" value="1"/>
</dbReference>
<dbReference type="Ensembl" id="ENSMAMT00000001876.2">
    <property type="protein sequence ID" value="ENSMAMP00000001838.2"/>
    <property type="gene ID" value="ENSMAMG00000001211.2"/>
</dbReference>
<reference evidence="5" key="1">
    <citation type="submission" date="2025-08" db="UniProtKB">
        <authorList>
            <consortium name="Ensembl"/>
        </authorList>
    </citation>
    <scope>IDENTIFICATION</scope>
</reference>
<feature type="domain" description="GBD/FH3" evidence="3">
    <location>
        <begin position="11"/>
        <end position="449"/>
    </location>
</feature>
<name>A0A3Q3KLQ3_9TELE</name>
<dbReference type="Gene3D" id="1.25.10.10">
    <property type="entry name" value="Leucine-rich Repeat Variant"/>
    <property type="match status" value="1"/>
</dbReference>
<dbReference type="Pfam" id="PF06371">
    <property type="entry name" value="Drf_GBD"/>
    <property type="match status" value="2"/>
</dbReference>
<accession>A0A3Q3KLQ3</accession>
<protein>
    <submittedName>
        <fullName evidence="5">Formin-like 1a</fullName>
    </submittedName>
</protein>
<feature type="compositionally biased region" description="Pro residues" evidence="2">
    <location>
        <begin position="498"/>
        <end position="581"/>
    </location>
</feature>
<feature type="region of interest" description="Disordered" evidence="2">
    <location>
        <begin position="471"/>
        <end position="591"/>
    </location>
</feature>
<dbReference type="FunFam" id="1.20.58.2220:FF:000001">
    <property type="entry name" value="Formin-like 1, isoform CRA_c"/>
    <property type="match status" value="1"/>
</dbReference>
<dbReference type="GO" id="GO:0051015">
    <property type="term" value="F:actin filament binding"/>
    <property type="evidence" value="ECO:0007669"/>
    <property type="project" value="TreeGrafter"/>
</dbReference>
<dbReference type="Pfam" id="PF02181">
    <property type="entry name" value="FH2"/>
    <property type="match status" value="1"/>
</dbReference>
<dbReference type="GO" id="GO:0005829">
    <property type="term" value="C:cytosol"/>
    <property type="evidence" value="ECO:0007669"/>
    <property type="project" value="TreeGrafter"/>
</dbReference>
<dbReference type="InterPro" id="IPR016024">
    <property type="entry name" value="ARM-type_fold"/>
</dbReference>
<dbReference type="InterPro" id="IPR014768">
    <property type="entry name" value="GBD/FH3_dom"/>
</dbReference>
<evidence type="ECO:0000313" key="6">
    <source>
        <dbReference type="Proteomes" id="UP000261640"/>
    </source>
</evidence>
<evidence type="ECO:0000259" key="4">
    <source>
        <dbReference type="PROSITE" id="PS51444"/>
    </source>
</evidence>
<dbReference type="PANTHER" id="PTHR45857:SF2">
    <property type="entry name" value="FORMIN-LIKE PROTEIN 1"/>
    <property type="match status" value="1"/>
</dbReference>
<dbReference type="InterPro" id="IPR015425">
    <property type="entry name" value="FH2_Formin"/>
</dbReference>
<dbReference type="SMART" id="SM01140">
    <property type="entry name" value="Drf_GBD"/>
    <property type="match status" value="1"/>
</dbReference>
<dbReference type="InterPro" id="IPR042201">
    <property type="entry name" value="FH2_Formin_sf"/>
</dbReference>
<feature type="region of interest" description="Disordered" evidence="2">
    <location>
        <begin position="394"/>
        <end position="430"/>
    </location>
</feature>
<dbReference type="InterPro" id="IPR010472">
    <property type="entry name" value="FH3_dom"/>
</dbReference>
<dbReference type="PANTHER" id="PTHR45857">
    <property type="entry name" value="FORMIN-LIKE PROTEIN"/>
    <property type="match status" value="1"/>
</dbReference>
<proteinExistence type="inferred from homology"/>